<evidence type="ECO:0000259" key="1">
    <source>
        <dbReference type="PROSITE" id="PS51819"/>
    </source>
</evidence>
<accession>A0ABS6UA42</accession>
<dbReference type="RefSeq" id="WP_218594573.1">
    <property type="nucleotide sequence ID" value="NZ_JADQDE010000545.1"/>
</dbReference>
<dbReference type="Proteomes" id="UP000694300">
    <property type="component" value="Unassembled WGS sequence"/>
</dbReference>
<sequence length="140" mass="15075">MTSTARPVGLHLYLAYRDAPAALRWLEAAFGFVTINEIPDDRGGVAHADLRRDDAVVVVFSDDGAGYDRPAPRGETTGRGAYLSMPDEAAVDAVFATAVAAGATAVWEPAASDWNHRCRVLDPEGHEWTFATLRPGDEAY</sequence>
<dbReference type="InterPro" id="IPR037523">
    <property type="entry name" value="VOC_core"/>
</dbReference>
<dbReference type="Pfam" id="PF00903">
    <property type="entry name" value="Glyoxalase"/>
    <property type="match status" value="1"/>
</dbReference>
<keyword evidence="3" id="KW-1185">Reference proteome</keyword>
<dbReference type="PROSITE" id="PS51819">
    <property type="entry name" value="VOC"/>
    <property type="match status" value="1"/>
</dbReference>
<evidence type="ECO:0000313" key="3">
    <source>
        <dbReference type="Proteomes" id="UP000694300"/>
    </source>
</evidence>
<proteinExistence type="predicted"/>
<dbReference type="PANTHER" id="PTHR34109">
    <property type="entry name" value="BNAUNNG04460D PROTEIN-RELATED"/>
    <property type="match status" value="1"/>
</dbReference>
<comment type="caution">
    <text evidence="2">The sequence shown here is derived from an EMBL/GenBank/DDBJ whole genome shotgun (WGS) entry which is preliminary data.</text>
</comment>
<dbReference type="EMBL" id="JADQDF010000001">
    <property type="protein sequence ID" value="MBW0129110.1"/>
    <property type="molecule type" value="Genomic_DNA"/>
</dbReference>
<name>A0ABS6UA42_9PSEU</name>
<evidence type="ECO:0000313" key="2">
    <source>
        <dbReference type="EMBL" id="MBW0129110.1"/>
    </source>
</evidence>
<feature type="domain" description="VOC" evidence="1">
    <location>
        <begin position="8"/>
        <end position="133"/>
    </location>
</feature>
<organism evidence="2 3">
    <name type="scientific">Pseudonocardia oceani</name>
    <dbReference type="NCBI Taxonomy" id="2792013"/>
    <lineage>
        <taxon>Bacteria</taxon>
        <taxon>Bacillati</taxon>
        <taxon>Actinomycetota</taxon>
        <taxon>Actinomycetes</taxon>
        <taxon>Pseudonocardiales</taxon>
        <taxon>Pseudonocardiaceae</taxon>
        <taxon>Pseudonocardia</taxon>
    </lineage>
</organism>
<protein>
    <submittedName>
        <fullName evidence="2">VOC family protein</fullName>
    </submittedName>
</protein>
<gene>
    <name evidence="2" type="ORF">I4I82_15690</name>
</gene>
<reference evidence="2 3" key="1">
    <citation type="submission" date="2020-11" db="EMBL/GenBank/DDBJ databases">
        <title>Pseudonocardia abyssalis sp. nov. and Pseudonocardia oceani sp. nov., description and phylogenomic analysis of two novel actinomycetes isolated from the deep Southern Ocean.</title>
        <authorList>
            <person name="Parra J."/>
        </authorList>
    </citation>
    <scope>NUCLEOTIDE SEQUENCE [LARGE SCALE GENOMIC DNA]</scope>
    <source>
        <strain evidence="3">KRD185</strain>
    </source>
</reference>
<dbReference type="InterPro" id="IPR004360">
    <property type="entry name" value="Glyas_Fos-R_dOase_dom"/>
</dbReference>